<feature type="repeat" description="WD" evidence="1">
    <location>
        <begin position="207"/>
        <end position="248"/>
    </location>
</feature>
<dbReference type="PROSITE" id="PS50294">
    <property type="entry name" value="WD_REPEATS_REGION"/>
    <property type="match status" value="1"/>
</dbReference>
<dbReference type="SMART" id="SM00320">
    <property type="entry name" value="WD40"/>
    <property type="match status" value="4"/>
</dbReference>
<evidence type="ECO:0000313" key="3">
    <source>
        <dbReference type="EMBL" id="MBD1387971.1"/>
    </source>
</evidence>
<dbReference type="SUPFAM" id="SSF50998">
    <property type="entry name" value="Quinoprotein alcohol dehydrogenase-like"/>
    <property type="match status" value="1"/>
</dbReference>
<dbReference type="InterPro" id="IPR001680">
    <property type="entry name" value="WD40_rpt"/>
</dbReference>
<comment type="caution">
    <text evidence="3">The sequence shown here is derived from an EMBL/GenBank/DDBJ whole genome shotgun (WGS) entry which is preliminary data.</text>
</comment>
<evidence type="ECO:0000256" key="1">
    <source>
        <dbReference type="PROSITE-ProRule" id="PRU00221"/>
    </source>
</evidence>
<gene>
    <name evidence="3" type="ORF">IC617_00875</name>
</gene>
<feature type="repeat" description="WD" evidence="1">
    <location>
        <begin position="251"/>
        <end position="292"/>
    </location>
</feature>
<dbReference type="Pfam" id="PF00400">
    <property type="entry name" value="WD40"/>
    <property type="match status" value="4"/>
</dbReference>
<feature type="signal peptide" evidence="2">
    <location>
        <begin position="1"/>
        <end position="24"/>
    </location>
</feature>
<sequence length="338" mass="37830">MNLTNALKRAYCQVRAVVVLISMAALFSGCDRISQPAERIEQAAEGSSAAALSADGRWAIHATIHHNLALWDNETQGLRYQWQLGEQSNPVYLTRFSPNGNYVVTASDREIAIWSVTSGESVGWYTIPDSRIRDIAIDNEATGILYGLADGRAVYLERESGRRLEFLGHQEKINAVDLSANGLYAITGSSDYSAKLWSTETAQIIQQFNHPSRVTQVRFDQQGRYVFTADSLKQARIWRIPSGDMVSNLNFKSRQQVFSAARFSADGQWLATGSPSRQLILWHVETGQKIADWQVAKQTDNRWRSAVVYDVAFSGRWLFSVSSSGYTEAWPLPQQALQ</sequence>
<dbReference type="AlphaFoldDB" id="A0A8J6QHS5"/>
<accession>A0A8J6QHS5</accession>
<proteinExistence type="predicted"/>
<dbReference type="Proteomes" id="UP000638014">
    <property type="component" value="Unassembled WGS sequence"/>
</dbReference>
<protein>
    <recommendedName>
        <fullName evidence="5">WD40 repeat domain-containing protein</fullName>
    </recommendedName>
</protein>
<reference evidence="3" key="1">
    <citation type="submission" date="2020-09" db="EMBL/GenBank/DDBJ databases">
        <title>A novel bacterium of genus Neiella, isolated from South China Sea.</title>
        <authorList>
            <person name="Huang H."/>
            <person name="Mo K."/>
            <person name="Hu Y."/>
        </authorList>
    </citation>
    <scope>NUCLEOTIDE SEQUENCE</scope>
    <source>
        <strain evidence="3">HB171785</strain>
    </source>
</reference>
<evidence type="ECO:0008006" key="5">
    <source>
        <dbReference type="Google" id="ProtNLM"/>
    </source>
</evidence>
<keyword evidence="4" id="KW-1185">Reference proteome</keyword>
<dbReference type="PANTHER" id="PTHR19879:SF9">
    <property type="entry name" value="TRANSCRIPTION INITIATION FACTOR TFIID SUBUNIT 5"/>
    <property type="match status" value="1"/>
</dbReference>
<dbReference type="PROSITE" id="PS50082">
    <property type="entry name" value="WD_REPEATS_2"/>
    <property type="match status" value="3"/>
</dbReference>
<name>A0A8J6QHS5_9GAMM</name>
<dbReference type="EMBL" id="JACXAF010000001">
    <property type="protein sequence ID" value="MBD1387971.1"/>
    <property type="molecule type" value="Genomic_DNA"/>
</dbReference>
<dbReference type="InterPro" id="IPR011047">
    <property type="entry name" value="Quinoprotein_ADH-like_sf"/>
</dbReference>
<dbReference type="Gene3D" id="2.130.10.10">
    <property type="entry name" value="YVTN repeat-like/Quinoprotein amine dehydrogenase"/>
    <property type="match status" value="2"/>
</dbReference>
<organism evidence="3 4">
    <name type="scientific">Neiella litorisoli</name>
    <dbReference type="NCBI Taxonomy" id="2771431"/>
    <lineage>
        <taxon>Bacteria</taxon>
        <taxon>Pseudomonadati</taxon>
        <taxon>Pseudomonadota</taxon>
        <taxon>Gammaproteobacteria</taxon>
        <taxon>Alteromonadales</taxon>
        <taxon>Echinimonadaceae</taxon>
        <taxon>Neiella</taxon>
    </lineage>
</organism>
<dbReference type="PANTHER" id="PTHR19879">
    <property type="entry name" value="TRANSCRIPTION INITIATION FACTOR TFIID"/>
    <property type="match status" value="1"/>
</dbReference>
<evidence type="ECO:0000256" key="2">
    <source>
        <dbReference type="SAM" id="SignalP"/>
    </source>
</evidence>
<feature type="chain" id="PRO_5035175940" description="WD40 repeat domain-containing protein" evidence="2">
    <location>
        <begin position="25"/>
        <end position="338"/>
    </location>
</feature>
<keyword evidence="1" id="KW-0853">WD repeat</keyword>
<dbReference type="InterPro" id="IPR015943">
    <property type="entry name" value="WD40/YVTN_repeat-like_dom_sf"/>
</dbReference>
<feature type="repeat" description="WD" evidence="1">
    <location>
        <begin position="166"/>
        <end position="207"/>
    </location>
</feature>
<keyword evidence="2" id="KW-0732">Signal</keyword>
<evidence type="ECO:0000313" key="4">
    <source>
        <dbReference type="Proteomes" id="UP000638014"/>
    </source>
</evidence>
<dbReference type="RefSeq" id="WP_191143093.1">
    <property type="nucleotide sequence ID" value="NZ_JACXAF010000001.1"/>
</dbReference>